<dbReference type="RefSeq" id="WP_032077526.1">
    <property type="nucleotide sequence ID" value="NZ_CP020953.1"/>
</dbReference>
<dbReference type="AlphaFoldDB" id="A0A2U8DN21"/>
<evidence type="ECO:0000256" key="2">
    <source>
        <dbReference type="SAM" id="MobiDB-lite"/>
    </source>
</evidence>
<dbReference type="EMBL" id="CP020953">
    <property type="protein sequence ID" value="AWI04136.1"/>
    <property type="molecule type" value="Genomic_DNA"/>
</dbReference>
<sequence length="883" mass="93615">MAIDASSVVNFMKLDTSKFTEGLNSAGEKMKEFTNSTNSLAVRIKSLGDAMQITGRTSIDGVTSPLVNVGTSAVKTSMNFEEKMSKVKENLKPTSNEFENLKDKAIQLGSETGFSASNVAEGMNNIASSGFTTKQVIESMPNILNLAAAGNTDVATASDVASSAMRDFGMEADKTYHITDVLAKESVNTKSGIKETGEALKSAAPAAHALGISFEDTTAAIGILSKAGIKGSEAGGILKEAFTNMLNPTNDASQLMKKLGLNFFDANGKMLPLGNVLQQLKEKTSGLTAQQKASAYQTLFGSNAMSGMLAIVDQGPDKFKNFSRELKNCDGASKEISNTMKGNLKGSIDSMKSSIDSVGIKLGDALVPTIKLVTKVITELANAFTRLPKSVQTVIANVLVAAAAFGPVIVALGKIISSTNLVVKAFNKLTKIPSVSKSPSKTKSGTLKNAKAPNETSSSVKNIGQAADKSAVQLLKVSKAAENVNKAFSKLAKEAKNVIKAFLNINSVSKKTVAALSKVNMEAKRLTKSLMEANIAAGKLARNFNGINKAGNLTTKSLSRTGKSVKQLNSTFSKASSGLEKSTKSILSSFTKISTGTGKLSKSGTLLKKFASIFTLLPGIINPPVLITVAAIAGLGLIVYTILKNWSGFKKKAGAFWEGFRKGLKDGFDGMPGAFFGIGGAIVSGLIKGLENAFPNALEKMSKFGNRILNMFKNIMGINSPSRVFAEYGKFIGQGLINGIGSMEEKTEDKVRSIGESLKNGFKKALETNVSSNAFLELGVNTSQNHINKIMDSANNLSIKKNFTQLDNAMLSKTYEEVSSKGLKDIKNNSKLFNFEPKINLYVTVADTGEKGTAKLAGEVKSMTQNALKNAMTDLFMNDVLRD</sequence>
<proteinExistence type="predicted"/>
<accession>A0A2U8DN21</accession>
<dbReference type="NCBIfam" id="TIGR01760">
    <property type="entry name" value="tape_meas_TP901"/>
    <property type="match status" value="1"/>
</dbReference>
<dbReference type="KEGG" id="cdrk:B9W14_06380"/>
<keyword evidence="1" id="KW-1188">Viral release from host cell</keyword>
<dbReference type="PANTHER" id="PTHR37813:SF1">
    <property type="entry name" value="FELS-2 PROPHAGE PROTEIN"/>
    <property type="match status" value="1"/>
</dbReference>
<evidence type="ECO:0000256" key="3">
    <source>
        <dbReference type="SAM" id="Phobius"/>
    </source>
</evidence>
<feature type="compositionally biased region" description="Low complexity" evidence="2">
    <location>
        <begin position="434"/>
        <end position="448"/>
    </location>
</feature>
<dbReference type="InterPro" id="IPR010090">
    <property type="entry name" value="Phage_tape_meas"/>
</dbReference>
<dbReference type="OrthoDB" id="9780715at2"/>
<evidence type="ECO:0000259" key="4">
    <source>
        <dbReference type="Pfam" id="PF10145"/>
    </source>
</evidence>
<keyword evidence="6" id="KW-1185">Reference proteome</keyword>
<keyword evidence="3" id="KW-0812">Transmembrane</keyword>
<dbReference type="Proteomes" id="UP000244910">
    <property type="component" value="Chromosome"/>
</dbReference>
<organism evidence="5 6">
    <name type="scientific">Clostridium drakei</name>
    <dbReference type="NCBI Taxonomy" id="332101"/>
    <lineage>
        <taxon>Bacteria</taxon>
        <taxon>Bacillati</taxon>
        <taxon>Bacillota</taxon>
        <taxon>Clostridia</taxon>
        <taxon>Eubacteriales</taxon>
        <taxon>Clostridiaceae</taxon>
        <taxon>Clostridium</taxon>
    </lineage>
</organism>
<keyword evidence="3" id="KW-1133">Transmembrane helix</keyword>
<feature type="region of interest" description="Disordered" evidence="2">
    <location>
        <begin position="434"/>
        <end position="460"/>
    </location>
</feature>
<protein>
    <submittedName>
        <fullName evidence="5">Phage tail tape measure protein</fullName>
    </submittedName>
</protein>
<name>A0A2U8DN21_9CLOT</name>
<evidence type="ECO:0000313" key="5">
    <source>
        <dbReference type="EMBL" id="AWI04136.1"/>
    </source>
</evidence>
<evidence type="ECO:0000256" key="1">
    <source>
        <dbReference type="ARBA" id="ARBA00022612"/>
    </source>
</evidence>
<gene>
    <name evidence="5" type="ORF">B9W14_06380</name>
</gene>
<reference evidence="6" key="1">
    <citation type="submission" date="2017-04" db="EMBL/GenBank/DDBJ databases">
        <authorList>
            <person name="Song Y."/>
            <person name="Cho B.-K."/>
        </authorList>
    </citation>
    <scope>NUCLEOTIDE SEQUENCE [LARGE SCALE GENOMIC DNA]</scope>
    <source>
        <strain evidence="6">SL1</strain>
    </source>
</reference>
<dbReference type="PANTHER" id="PTHR37813">
    <property type="entry name" value="FELS-2 PROPHAGE PROTEIN"/>
    <property type="match status" value="1"/>
</dbReference>
<dbReference type="Pfam" id="PF10145">
    <property type="entry name" value="PhageMin_Tail"/>
    <property type="match status" value="1"/>
</dbReference>
<feature type="transmembrane region" description="Helical" evidence="3">
    <location>
        <begin position="625"/>
        <end position="643"/>
    </location>
</feature>
<keyword evidence="3" id="KW-0472">Membrane</keyword>
<feature type="domain" description="Phage tail tape measure protein" evidence="4">
    <location>
        <begin position="103"/>
        <end position="301"/>
    </location>
</feature>
<evidence type="ECO:0000313" key="6">
    <source>
        <dbReference type="Proteomes" id="UP000244910"/>
    </source>
</evidence>